<reference evidence="2 3" key="1">
    <citation type="submission" date="2015-09" db="EMBL/GenBank/DDBJ databases">
        <authorList>
            <person name="Jackson K.R."/>
            <person name="Lunt B.L."/>
            <person name="Fisher J.N.B."/>
            <person name="Gardner A.V."/>
            <person name="Bailey M.E."/>
            <person name="Deus L.M."/>
            <person name="Earl A.S."/>
            <person name="Gibby P.D."/>
            <person name="Hartmann K.A."/>
            <person name="Liu J.E."/>
            <person name="Manci A.M."/>
            <person name="Nielsen D.A."/>
            <person name="Solomon M.B."/>
            <person name="Breakwell D.P."/>
            <person name="Burnett S.H."/>
            <person name="Grose J.H."/>
        </authorList>
    </citation>
    <scope>NUCLEOTIDE SEQUENCE [LARGE SCALE GENOMIC DNA]</scope>
    <source>
        <strain evidence="2 3">16</strain>
    </source>
</reference>
<keyword evidence="3" id="KW-1185">Reference proteome</keyword>
<dbReference type="Proteomes" id="UP000048984">
    <property type="component" value="Unassembled WGS sequence"/>
</dbReference>
<feature type="region of interest" description="Disordered" evidence="1">
    <location>
        <begin position="1"/>
        <end position="26"/>
    </location>
</feature>
<dbReference type="Gene3D" id="3.10.105.10">
    <property type="entry name" value="Dipeptide-binding Protein, Domain 3"/>
    <property type="match status" value="1"/>
</dbReference>
<comment type="caution">
    <text evidence="2">The sequence shown here is derived from an EMBL/GenBank/DDBJ whole genome shotgun (WGS) entry which is preliminary data.</text>
</comment>
<name>A0A0P6WDK2_9HYPH</name>
<dbReference type="SUPFAM" id="SSF53850">
    <property type="entry name" value="Periplasmic binding protein-like II"/>
    <property type="match status" value="1"/>
</dbReference>
<evidence type="ECO:0000313" key="3">
    <source>
        <dbReference type="Proteomes" id="UP000048984"/>
    </source>
</evidence>
<protein>
    <recommendedName>
        <fullName evidence="4">Solute-binding protein family 5 domain-containing protein</fullName>
    </recommendedName>
</protein>
<sequence length="122" mass="14158">MIYSGWGQSLSPGNEQQDHFGSAAADRQASSNYAGIKNPAIDYIIQRVIYAKDRAELEAATRALDRLLVWNHYVVPGWTYRFTRLARWDRFSRPETLPYYAEPQFPTIWWWDAEKAAKTGSR</sequence>
<dbReference type="AlphaFoldDB" id="A0A0P6WDK2"/>
<reference evidence="2 3" key="2">
    <citation type="submission" date="2015-10" db="EMBL/GenBank/DDBJ databases">
        <title>Draft Genome Sequence of Prosthecomicrobium hirschii ATCC 27832.</title>
        <authorList>
            <person name="Daniel J."/>
            <person name="Givan S.A."/>
            <person name="Brun Y.V."/>
            <person name="Brown P.J."/>
        </authorList>
    </citation>
    <scope>NUCLEOTIDE SEQUENCE [LARGE SCALE GENOMIC DNA]</scope>
    <source>
        <strain evidence="2 3">16</strain>
    </source>
</reference>
<evidence type="ECO:0000256" key="1">
    <source>
        <dbReference type="SAM" id="MobiDB-lite"/>
    </source>
</evidence>
<dbReference type="STRING" id="665126.ABB55_11545"/>
<accession>A0A0P6WDK2</accession>
<organism evidence="2 3">
    <name type="scientific">Prosthecodimorpha hirschii</name>
    <dbReference type="NCBI Taxonomy" id="665126"/>
    <lineage>
        <taxon>Bacteria</taxon>
        <taxon>Pseudomonadati</taxon>
        <taxon>Pseudomonadota</taxon>
        <taxon>Alphaproteobacteria</taxon>
        <taxon>Hyphomicrobiales</taxon>
        <taxon>Ancalomicrobiaceae</taxon>
        <taxon>Prosthecodimorpha</taxon>
    </lineage>
</organism>
<feature type="compositionally biased region" description="Polar residues" evidence="1">
    <location>
        <begin position="1"/>
        <end position="15"/>
    </location>
</feature>
<gene>
    <name evidence="2" type="ORF">ABB55_11545</name>
</gene>
<evidence type="ECO:0008006" key="4">
    <source>
        <dbReference type="Google" id="ProtNLM"/>
    </source>
</evidence>
<evidence type="ECO:0000313" key="2">
    <source>
        <dbReference type="EMBL" id="KPL52770.1"/>
    </source>
</evidence>
<dbReference type="EMBL" id="LJYW01000001">
    <property type="protein sequence ID" value="KPL52770.1"/>
    <property type="molecule type" value="Genomic_DNA"/>
</dbReference>
<proteinExistence type="predicted"/>